<evidence type="ECO:0000256" key="4">
    <source>
        <dbReference type="ARBA" id="ARBA00022679"/>
    </source>
</evidence>
<feature type="domain" description="Bulb-type lectin" evidence="20">
    <location>
        <begin position="77"/>
        <end position="197"/>
    </location>
</feature>
<dbReference type="STRING" id="4565.A0A3B6TNR8"/>
<comment type="subcellular location">
    <subcellularLocation>
        <location evidence="1">Membrane</location>
        <topology evidence="1">Single-pass type I membrane protein</topology>
    </subcellularLocation>
</comment>
<keyword evidence="12" id="KW-1015">Disulfide bond</keyword>
<dbReference type="Gramene" id="TraesROB_scaffold_068903_01G000300.1">
    <property type="protein sequence ID" value="TraesROB_scaffold_068903_01G000300.1"/>
    <property type="gene ID" value="TraesROB_scaffold_068903_01G000300"/>
</dbReference>
<dbReference type="PROSITE" id="PS00108">
    <property type="entry name" value="PROTEIN_KINASE_ST"/>
    <property type="match status" value="1"/>
</dbReference>
<dbReference type="PANTHER" id="PTHR47974">
    <property type="entry name" value="OS07G0415500 PROTEIN"/>
    <property type="match status" value="1"/>
</dbReference>
<dbReference type="Gramene" id="TraesLAC7D03G04377980.1">
    <property type="protein sequence ID" value="TraesLAC7D03G04377980.1.CDS1"/>
    <property type="gene ID" value="TraesLAC7D03G04377980"/>
</dbReference>
<dbReference type="GO" id="GO:0051707">
    <property type="term" value="P:response to other organism"/>
    <property type="evidence" value="ECO:0007669"/>
    <property type="project" value="UniProtKB-ARBA"/>
</dbReference>
<reference evidence="22" key="1">
    <citation type="submission" date="2018-08" db="EMBL/GenBank/DDBJ databases">
        <authorList>
            <person name="Rossello M."/>
        </authorList>
    </citation>
    <scope>NUCLEOTIDE SEQUENCE [LARGE SCALE GENOMIC DNA]</scope>
    <source>
        <strain evidence="22">cv. Chinese Spring</strain>
    </source>
</reference>
<sequence length="891" mass="98133">MAATAPKHNVNGVDQHKNSTSLALVHMYRDVHRKNKDHGARAGSIMMRALAILLVITTAATLPRVALAASDDRRRTSILWRRGSIAVGDDALVSPSGDFSCGFHPVATNAYVFAVWFTASADPRTLAWAANRDAPVNGMGSRAELLVDGTLVLRDFDGLATWSTNTSGTGADRAQLLDTGNLVVSDATGRTLWQSFDWPTDTLLPGQLITRRARLVSAKARGSTSSGYFSFYFDNFNILNLVYDGPEINMNYWPDPFKTWVENKRTAFNSSRLGRLDDRGRFSATDNLRFAASDMGAAGHIMRRLTLDYDGNLRVYSLDVAGGGVWRATWAALSRQCSVHGICGRYGVCAYGLAGPACACPEGFEPSDPGDWSKGCRRLFDIQCGEDVFFAELANVDYWGFDKKFRQKATIDECRQLCIDDCRCEAFAYKKGGGGFCYTKVSLWNGRSSDPIQFMYFKVPTRVEKKLNLSSVLRLRFDGHDCSTTQERNASVGYSPSRHLKNYNGSKIKFVYLYSFLGGLFVVEAVVIIAGYLFVFRADPAAVQRVHDDGYTLAMSHFRKFTYDELSSATCNFGEELGRGASGAVYKGVLDDGRDVAVSRLVEVTTPQAEEVFRSELSVIGRINHMNLVRIWGFFSERSHRLLVSEYVENGSLAKALFGGEPALGWPSRYKIAVGVAKGLAYLHHECLEWILHCDMKPENVLLDADLEPKITGFGLVKLLSREDDACGKAPSPVQLGTRGHVAPEWALSLPITGKADVYSFGVVLLELLRGQRVSEWAAVEGVPGGDQQARVNLQEIVAWFQDQTLECQGDRSAPWLEEFVDARLLGDFNRLQAAVMLEVAGSCVEDDPSRRPNMNAVAQKLLSAQDVVGSVSLRRVCPVPSQGISSLHFV</sequence>
<evidence type="ECO:0000256" key="8">
    <source>
        <dbReference type="ARBA" id="ARBA00022777"/>
    </source>
</evidence>
<evidence type="ECO:0000256" key="12">
    <source>
        <dbReference type="ARBA" id="ARBA00023157"/>
    </source>
</evidence>
<keyword evidence="9 17" id="KW-0067">ATP-binding</keyword>
<evidence type="ECO:0000256" key="2">
    <source>
        <dbReference type="ARBA" id="ARBA00022527"/>
    </source>
</evidence>
<protein>
    <recommendedName>
        <fullName evidence="17">Receptor-like serine/threonine-protein kinase</fullName>
        <ecNumber evidence="17">2.7.11.1</ecNumber>
    </recommendedName>
</protein>
<evidence type="ECO:0000256" key="13">
    <source>
        <dbReference type="ARBA" id="ARBA00023170"/>
    </source>
</evidence>
<name>A0A3B6TNR8_WHEAT</name>
<evidence type="ECO:0000256" key="17">
    <source>
        <dbReference type="PIRNR" id="PIRNR000641"/>
    </source>
</evidence>
<feature type="transmembrane region" description="Helical" evidence="18">
    <location>
        <begin position="45"/>
        <end position="67"/>
    </location>
</feature>
<evidence type="ECO:0000259" key="19">
    <source>
        <dbReference type="PROSITE" id="PS50011"/>
    </source>
</evidence>
<dbReference type="Proteomes" id="UP000019116">
    <property type="component" value="Chromosome 7D"/>
</dbReference>
<dbReference type="FunFam" id="1.10.510.10:FF:001023">
    <property type="entry name" value="Os07g0541700 protein"/>
    <property type="match status" value="1"/>
</dbReference>
<dbReference type="AlphaFoldDB" id="A0A3B6TNR8"/>
<keyword evidence="7 17" id="KW-0547">Nucleotide-binding</keyword>
<evidence type="ECO:0000259" key="21">
    <source>
        <dbReference type="PROSITE" id="PS50948"/>
    </source>
</evidence>
<dbReference type="GO" id="GO:0004674">
    <property type="term" value="F:protein serine/threonine kinase activity"/>
    <property type="evidence" value="ECO:0007669"/>
    <property type="project" value="UniProtKB-KW"/>
</dbReference>
<dbReference type="SMR" id="A0A3B6TNR8"/>
<dbReference type="OrthoDB" id="619632at2759"/>
<comment type="catalytic activity">
    <reaction evidence="15 17">
        <text>L-threonyl-[protein] + ATP = O-phospho-L-threonyl-[protein] + ADP + H(+)</text>
        <dbReference type="Rhea" id="RHEA:46608"/>
        <dbReference type="Rhea" id="RHEA-COMP:11060"/>
        <dbReference type="Rhea" id="RHEA-COMP:11605"/>
        <dbReference type="ChEBI" id="CHEBI:15378"/>
        <dbReference type="ChEBI" id="CHEBI:30013"/>
        <dbReference type="ChEBI" id="CHEBI:30616"/>
        <dbReference type="ChEBI" id="CHEBI:61977"/>
        <dbReference type="ChEBI" id="CHEBI:456216"/>
        <dbReference type="EC" id="2.7.11.1"/>
    </reaction>
</comment>
<evidence type="ECO:0000256" key="14">
    <source>
        <dbReference type="ARBA" id="ARBA00023180"/>
    </source>
</evidence>
<dbReference type="PROSITE" id="PS50927">
    <property type="entry name" value="BULB_LECTIN"/>
    <property type="match status" value="1"/>
</dbReference>
<dbReference type="EC" id="2.7.11.1" evidence="17"/>
<evidence type="ECO:0000256" key="16">
    <source>
        <dbReference type="ARBA" id="ARBA00048679"/>
    </source>
</evidence>
<evidence type="ECO:0000256" key="3">
    <source>
        <dbReference type="ARBA" id="ARBA00022536"/>
    </source>
</evidence>
<dbReference type="InterPro" id="IPR003609">
    <property type="entry name" value="Pan_app"/>
</dbReference>
<dbReference type="GO" id="GO:0106310">
    <property type="term" value="F:protein serine kinase activity"/>
    <property type="evidence" value="ECO:0007669"/>
    <property type="project" value="RHEA"/>
</dbReference>
<evidence type="ECO:0000256" key="1">
    <source>
        <dbReference type="ARBA" id="ARBA00004479"/>
    </source>
</evidence>
<dbReference type="CDD" id="cd01098">
    <property type="entry name" value="PAN_AP_plant"/>
    <property type="match status" value="1"/>
</dbReference>
<dbReference type="GO" id="GO:0005524">
    <property type="term" value="F:ATP binding"/>
    <property type="evidence" value="ECO:0007669"/>
    <property type="project" value="UniProtKB-KW"/>
</dbReference>
<dbReference type="InterPro" id="IPR000858">
    <property type="entry name" value="S_locus_glycoprot_dom"/>
</dbReference>
<evidence type="ECO:0000256" key="9">
    <source>
        <dbReference type="ARBA" id="ARBA00022840"/>
    </source>
</evidence>
<evidence type="ECO:0000256" key="15">
    <source>
        <dbReference type="ARBA" id="ARBA00047899"/>
    </source>
</evidence>
<keyword evidence="10 18" id="KW-1133">Transmembrane helix</keyword>
<comment type="similarity">
    <text evidence="17">Belongs to the protein kinase superfamily. Ser/Thr protein kinase family.</text>
</comment>
<evidence type="ECO:0000313" key="23">
    <source>
        <dbReference type="Proteomes" id="UP000019116"/>
    </source>
</evidence>
<dbReference type="Pfam" id="PF08276">
    <property type="entry name" value="PAN_2"/>
    <property type="match status" value="1"/>
</dbReference>
<dbReference type="PANTHER" id="PTHR47974:SF1">
    <property type="entry name" value="PROTEIN KINASE DOMAIN-CONTAINING PROTEIN"/>
    <property type="match status" value="1"/>
</dbReference>
<dbReference type="FunFam" id="3.30.200.20:FF:000059">
    <property type="entry name" value="S-receptor-like serine/threonine-protein kinase"/>
    <property type="match status" value="1"/>
</dbReference>
<dbReference type="InterPro" id="IPR000719">
    <property type="entry name" value="Prot_kinase_dom"/>
</dbReference>
<dbReference type="Pfam" id="PF01453">
    <property type="entry name" value="B_lectin"/>
    <property type="match status" value="1"/>
</dbReference>
<keyword evidence="4 17" id="KW-0808">Transferase</keyword>
<dbReference type="Gramene" id="TraesCAD_scaffold_008906_01G000400.1">
    <property type="protein sequence ID" value="TraesCAD_scaffold_008906_01G000400.1"/>
    <property type="gene ID" value="TraesCAD_scaffold_008906_01G000400"/>
</dbReference>
<dbReference type="InterPro" id="IPR001480">
    <property type="entry name" value="Bulb-type_lectin_dom"/>
</dbReference>
<dbReference type="PROSITE" id="PS50948">
    <property type="entry name" value="PAN"/>
    <property type="match status" value="1"/>
</dbReference>
<keyword evidence="6" id="KW-0732">Signal</keyword>
<evidence type="ECO:0000256" key="11">
    <source>
        <dbReference type="ARBA" id="ARBA00023136"/>
    </source>
</evidence>
<dbReference type="GO" id="GO:0004672">
    <property type="term" value="F:protein kinase activity"/>
    <property type="evidence" value="ECO:0000318"/>
    <property type="project" value="GO_Central"/>
</dbReference>
<keyword evidence="11 18" id="KW-0472">Membrane</keyword>
<feature type="domain" description="Protein kinase" evidence="19">
    <location>
        <begin position="571"/>
        <end position="863"/>
    </location>
</feature>
<evidence type="ECO:0000256" key="6">
    <source>
        <dbReference type="ARBA" id="ARBA00022729"/>
    </source>
</evidence>
<dbReference type="Gene3D" id="3.30.200.20">
    <property type="entry name" value="Phosphorylase Kinase, domain 1"/>
    <property type="match status" value="1"/>
</dbReference>
<dbReference type="Gramene" id="TraesCS7D03G0905600.1">
    <property type="protein sequence ID" value="TraesCS7D03G0905600.1.CDS1"/>
    <property type="gene ID" value="TraesCS7D03G0905600"/>
</dbReference>
<dbReference type="Gramene" id="TraesJAG7D03G04414160.1">
    <property type="protein sequence ID" value="TraesJAG7D03G04414160.1.CDS1"/>
    <property type="gene ID" value="TraesJAG7D03G04414160"/>
</dbReference>
<comment type="catalytic activity">
    <reaction evidence="16 17">
        <text>L-seryl-[protein] + ATP = O-phospho-L-seryl-[protein] + ADP + H(+)</text>
        <dbReference type="Rhea" id="RHEA:17989"/>
        <dbReference type="Rhea" id="RHEA-COMP:9863"/>
        <dbReference type="Rhea" id="RHEA-COMP:11604"/>
        <dbReference type="ChEBI" id="CHEBI:15378"/>
        <dbReference type="ChEBI" id="CHEBI:29999"/>
        <dbReference type="ChEBI" id="CHEBI:30616"/>
        <dbReference type="ChEBI" id="CHEBI:83421"/>
        <dbReference type="ChEBI" id="CHEBI:456216"/>
        <dbReference type="EC" id="2.7.11.1"/>
    </reaction>
</comment>
<dbReference type="SMART" id="SM00220">
    <property type="entry name" value="S_TKc"/>
    <property type="match status" value="1"/>
</dbReference>
<dbReference type="CDD" id="cd00028">
    <property type="entry name" value="B_lectin"/>
    <property type="match status" value="1"/>
</dbReference>
<dbReference type="Gene3D" id="1.10.510.10">
    <property type="entry name" value="Transferase(Phosphotransferase) domain 1"/>
    <property type="match status" value="1"/>
</dbReference>
<dbReference type="Gramene" id="TraesWEE_scaffold_053517_01G000300.1">
    <property type="protein sequence ID" value="TraesWEE_scaffold_053517_01G000300.1"/>
    <property type="gene ID" value="TraesWEE_scaffold_053517_01G000300"/>
</dbReference>
<dbReference type="CDD" id="cd00053">
    <property type="entry name" value="EGF"/>
    <property type="match status" value="1"/>
</dbReference>
<reference evidence="22" key="2">
    <citation type="submission" date="2018-10" db="UniProtKB">
        <authorList>
            <consortium name="EnsemblPlants"/>
        </authorList>
    </citation>
    <scope>IDENTIFICATION</scope>
</reference>
<dbReference type="SMART" id="SM00473">
    <property type="entry name" value="PAN_AP"/>
    <property type="match status" value="1"/>
</dbReference>
<feature type="domain" description="Apple" evidence="21">
    <location>
        <begin position="384"/>
        <end position="461"/>
    </location>
</feature>
<dbReference type="PROSITE" id="PS50011">
    <property type="entry name" value="PROTEIN_KINASE_DOM"/>
    <property type="match status" value="1"/>
</dbReference>
<dbReference type="InterPro" id="IPR036426">
    <property type="entry name" value="Bulb-type_lectin_dom_sf"/>
</dbReference>
<dbReference type="OMA" id="TQERNAS"/>
<dbReference type="EnsemblPlants" id="TraesCS7D02G384400.1">
    <property type="protein sequence ID" value="TraesCS7D02G384400.1.cds1"/>
    <property type="gene ID" value="TraesCS7D02G384400"/>
</dbReference>
<evidence type="ECO:0000256" key="7">
    <source>
        <dbReference type="ARBA" id="ARBA00022741"/>
    </source>
</evidence>
<dbReference type="GO" id="GO:0016020">
    <property type="term" value="C:membrane"/>
    <property type="evidence" value="ECO:0007669"/>
    <property type="project" value="UniProtKB-SubCell"/>
</dbReference>
<dbReference type="Pfam" id="PF00069">
    <property type="entry name" value="Pkinase"/>
    <property type="match status" value="1"/>
</dbReference>
<accession>A0A3B6TNR8</accession>
<dbReference type="PIRSF" id="PIRSF000641">
    <property type="entry name" value="SRK"/>
    <property type="match status" value="1"/>
</dbReference>
<keyword evidence="8 17" id="KW-0418">Kinase</keyword>
<keyword evidence="13" id="KW-0675">Receptor</keyword>
<dbReference type="GO" id="GO:0048544">
    <property type="term" value="P:recognition of pollen"/>
    <property type="evidence" value="ECO:0007669"/>
    <property type="project" value="InterPro"/>
</dbReference>
<dbReference type="Gene3D" id="2.90.10.10">
    <property type="entry name" value="Bulb-type lectin domain"/>
    <property type="match status" value="1"/>
</dbReference>
<organism evidence="22">
    <name type="scientific">Triticum aestivum</name>
    <name type="common">Wheat</name>
    <dbReference type="NCBI Taxonomy" id="4565"/>
    <lineage>
        <taxon>Eukaryota</taxon>
        <taxon>Viridiplantae</taxon>
        <taxon>Streptophyta</taxon>
        <taxon>Embryophyta</taxon>
        <taxon>Tracheophyta</taxon>
        <taxon>Spermatophyta</taxon>
        <taxon>Magnoliopsida</taxon>
        <taxon>Liliopsida</taxon>
        <taxon>Poales</taxon>
        <taxon>Poaceae</taxon>
        <taxon>BOP clade</taxon>
        <taxon>Pooideae</taxon>
        <taxon>Triticodae</taxon>
        <taxon>Triticeae</taxon>
        <taxon>Triticinae</taxon>
        <taxon>Triticum</taxon>
    </lineage>
</organism>
<feature type="transmembrane region" description="Helical" evidence="18">
    <location>
        <begin position="511"/>
        <end position="535"/>
    </location>
</feature>
<keyword evidence="5 18" id="KW-0812">Transmembrane</keyword>
<dbReference type="Pfam" id="PF00954">
    <property type="entry name" value="S_locus_glycop"/>
    <property type="match status" value="1"/>
</dbReference>
<dbReference type="SMART" id="SM00108">
    <property type="entry name" value="B_lectin"/>
    <property type="match status" value="1"/>
</dbReference>
<dbReference type="InterPro" id="IPR008271">
    <property type="entry name" value="Ser/Thr_kinase_AS"/>
</dbReference>
<evidence type="ECO:0000256" key="5">
    <source>
        <dbReference type="ARBA" id="ARBA00022692"/>
    </source>
</evidence>
<dbReference type="SUPFAM" id="SSF56112">
    <property type="entry name" value="Protein kinase-like (PK-like)"/>
    <property type="match status" value="1"/>
</dbReference>
<proteinExistence type="inferred from homology"/>
<keyword evidence="2 17" id="KW-0723">Serine/threonine-protein kinase</keyword>
<dbReference type="Gramene" id="TraesSTA7D03G04425260.1">
    <property type="protein sequence ID" value="TraesSTA7D03G04425260.1.CDS1"/>
    <property type="gene ID" value="TraesSTA7D03G04425260"/>
</dbReference>
<dbReference type="Gramene" id="TraesCLE_scaffold_104840_01G000300.1">
    <property type="protein sequence ID" value="TraesCLE_scaffold_104840_01G000300.1"/>
    <property type="gene ID" value="TraesCLE_scaffold_104840_01G000300"/>
</dbReference>
<evidence type="ECO:0000256" key="18">
    <source>
        <dbReference type="SAM" id="Phobius"/>
    </source>
</evidence>
<dbReference type="InterPro" id="IPR024171">
    <property type="entry name" value="SRK-like_kinase"/>
</dbReference>
<evidence type="ECO:0000259" key="20">
    <source>
        <dbReference type="PROSITE" id="PS50927"/>
    </source>
</evidence>
<keyword evidence="14" id="KW-0325">Glycoprotein</keyword>
<keyword evidence="3" id="KW-0245">EGF-like domain</keyword>
<evidence type="ECO:0000313" key="22">
    <source>
        <dbReference type="EnsemblPlants" id="TraesCS7D02G384400.1.cds1"/>
    </source>
</evidence>
<dbReference type="Gramene" id="TraesJUL7D03G04475090.1">
    <property type="protein sequence ID" value="TraesJUL7D03G04475090.1.CDS1"/>
    <property type="gene ID" value="TraesJUL7D03G04475090"/>
</dbReference>
<evidence type="ECO:0000256" key="10">
    <source>
        <dbReference type="ARBA" id="ARBA00022989"/>
    </source>
</evidence>
<dbReference type="InterPro" id="IPR011009">
    <property type="entry name" value="Kinase-like_dom_sf"/>
</dbReference>
<dbReference type="SUPFAM" id="SSF51110">
    <property type="entry name" value="alpha-D-mannose-specific plant lectins"/>
    <property type="match status" value="1"/>
</dbReference>
<dbReference type="Gramene" id="TraesNOR7D03G04479920.1">
    <property type="protein sequence ID" value="TraesNOR7D03G04479920.1.CDS1"/>
    <property type="gene ID" value="TraesNOR7D03G04479920"/>
</dbReference>
<dbReference type="Gramene" id="TraesCS7D02G384400.1">
    <property type="protein sequence ID" value="TraesCS7D02G384400.1.cds1"/>
    <property type="gene ID" value="TraesCS7D02G384400"/>
</dbReference>
<keyword evidence="23" id="KW-1185">Reference proteome</keyword>